<keyword evidence="1" id="KW-1133">Transmembrane helix</keyword>
<reference evidence="2" key="1">
    <citation type="submission" date="2021-06" db="EMBL/GenBank/DDBJ databases">
        <title>Functions of FMRFamide-like peptides in Heterodera glycines parasitism.</title>
        <authorList>
            <person name="Hu Y."/>
            <person name="You J."/>
        </authorList>
    </citation>
    <scope>NUCLEOTIDE SEQUENCE</scope>
</reference>
<feature type="transmembrane region" description="Helical" evidence="1">
    <location>
        <begin position="123"/>
        <end position="143"/>
    </location>
</feature>
<evidence type="ECO:0000256" key="1">
    <source>
        <dbReference type="SAM" id="Phobius"/>
    </source>
</evidence>
<dbReference type="EMBL" id="MZ367568">
    <property type="protein sequence ID" value="UXN84089.1"/>
    <property type="molecule type" value="mRNA"/>
</dbReference>
<protein>
    <submittedName>
        <fullName evidence="2">FMRFamide-related peptide 7</fullName>
    </submittedName>
</protein>
<accession>A0A977SPE5</accession>
<name>A0A977SPE5_HETGL</name>
<keyword evidence="1" id="KW-0812">Transmembrane</keyword>
<dbReference type="AlphaFoldDB" id="A0A977SPE5"/>
<organism evidence="2">
    <name type="scientific">Heterodera glycines</name>
    <name type="common">Soybean cyst nematode worm</name>
    <dbReference type="NCBI Taxonomy" id="51029"/>
    <lineage>
        <taxon>Eukaryota</taxon>
        <taxon>Metazoa</taxon>
        <taxon>Ecdysozoa</taxon>
        <taxon>Nematoda</taxon>
        <taxon>Chromadorea</taxon>
        <taxon>Rhabditida</taxon>
        <taxon>Tylenchina</taxon>
        <taxon>Tylenchomorpha</taxon>
        <taxon>Tylenchoidea</taxon>
        <taxon>Heteroderidae</taxon>
        <taxon>Heteroderinae</taxon>
        <taxon>Heterodera</taxon>
    </lineage>
</organism>
<evidence type="ECO:0000313" key="2">
    <source>
        <dbReference type="EMBL" id="UXN84089.1"/>
    </source>
</evidence>
<gene>
    <name evidence="2" type="primary">flp-7</name>
</gene>
<keyword evidence="1" id="KW-0472">Membrane</keyword>
<sequence length="226" mass="24862">MAVLCCDAAVCPPPVVRFGVGFPQGQRAIALGCFLRLPPPPPQLLIPSNFLRIVPTSIHFDSSPFTTFPLTLPFQIIVTHHKLPSQLKIQLSTRLSSAHSRKERYLLLPFVHSSPIRPFPSQMAQFPVANILLASLLLGFVILNSKTNAQFQYGGGMLAEGPQMEGLLEDYGRVGDYPFESLAKRAPLDRSAMARFGKRAPLDRSALARFGKRAPLDRSAIARFGK</sequence>
<proteinExistence type="evidence at transcript level"/>